<gene>
    <name evidence="2" type="ORF">D2E25_1120</name>
</gene>
<dbReference type="AlphaFoldDB" id="A0A430FJZ4"/>
<feature type="compositionally biased region" description="Low complexity" evidence="1">
    <location>
        <begin position="134"/>
        <end position="187"/>
    </location>
</feature>
<feature type="compositionally biased region" description="Acidic residues" evidence="1">
    <location>
        <begin position="476"/>
        <end position="509"/>
    </location>
</feature>
<evidence type="ECO:0000313" key="2">
    <source>
        <dbReference type="EMBL" id="RSX53147.1"/>
    </source>
</evidence>
<reference evidence="2 3" key="1">
    <citation type="submission" date="2018-09" db="EMBL/GenBank/DDBJ databases">
        <title>Characterization of the phylogenetic diversity of five novel species belonging to the genus Bifidobacterium.</title>
        <authorList>
            <person name="Lugli G.A."/>
            <person name="Duranti S."/>
            <person name="Milani C."/>
        </authorList>
    </citation>
    <scope>NUCLEOTIDE SEQUENCE [LARGE SCALE GENOMIC DNA]</scope>
    <source>
        <strain evidence="2 3">2034B</strain>
    </source>
</reference>
<dbReference type="InterPro" id="IPR021391">
    <property type="entry name" value="DUF3027"/>
</dbReference>
<evidence type="ECO:0000313" key="3">
    <source>
        <dbReference type="Proteomes" id="UP000287533"/>
    </source>
</evidence>
<dbReference type="RefSeq" id="WP_125980729.1">
    <property type="nucleotide sequence ID" value="NZ_QXGL01000003.1"/>
</dbReference>
<feature type="region of interest" description="Disordered" evidence="1">
    <location>
        <begin position="385"/>
        <end position="518"/>
    </location>
</feature>
<dbReference type="OrthoDB" id="3210158at2"/>
<feature type="compositionally biased region" description="Polar residues" evidence="1">
    <location>
        <begin position="432"/>
        <end position="442"/>
    </location>
</feature>
<organism evidence="2 3">
    <name type="scientific">Bifidobacterium goeldii</name>
    <dbReference type="NCBI Taxonomy" id="2306975"/>
    <lineage>
        <taxon>Bacteria</taxon>
        <taxon>Bacillati</taxon>
        <taxon>Actinomycetota</taxon>
        <taxon>Actinomycetes</taxon>
        <taxon>Bifidobacteriales</taxon>
        <taxon>Bifidobacteriaceae</taxon>
        <taxon>Bifidobacterium</taxon>
    </lineage>
</organism>
<comment type="caution">
    <text evidence="2">The sequence shown here is derived from an EMBL/GenBank/DDBJ whole genome shotgun (WGS) entry which is preliminary data.</text>
</comment>
<sequence length="518" mass="54939">MPETTKDPESIARAVALEVAEEPDHVGDFVQAIDLGDNVTDFRFTSLLRGYEGWQWSVTLYHDVELDEWTVNESSLTPTDQALRPPAWIPWKDRLLPTDLSVTDSIGTEPDDPRLEDGFQENTDSASKQGTELDAAAGDTGASTTADNDTNDDSVNADSAASADNGAQLSATAPSDSAAADNAVSSDNTVLSDNTVPSDSAVSSDSAAQSAEAAEDATAPVSSPEDIDDAVSAFDLSRRHVLTPLGRAQTAKRWYEGPRGPKSLSTKTAAGNLCSTCGFCVPIQGELGVMFGVCANKWSPDDGRVVSLDHGCGEHSEIDPPEPSHLWIQSKPAFDDLHIDVIAQTPREEHDEVDLIEQLHNTDAEQPADDDASETDTATETAELIEVPSDAEGAEESSEQTAEEAAGEEAAETVAEETVEDIAEETSEAVSFESQDQDTQSEVPAEPAADMELADAQTELVSDAVAEQPTGVAEPATEESATEESATEEPVEEPASADDLDTADEEDNNAESNADYQY</sequence>
<evidence type="ECO:0000256" key="1">
    <source>
        <dbReference type="SAM" id="MobiDB-lite"/>
    </source>
</evidence>
<dbReference type="Proteomes" id="UP000287533">
    <property type="component" value="Unassembled WGS sequence"/>
</dbReference>
<name>A0A430FJZ4_9BIFI</name>
<feature type="compositionally biased region" description="Low complexity" evidence="1">
    <location>
        <begin position="195"/>
        <end position="222"/>
    </location>
</feature>
<feature type="region of interest" description="Disordered" evidence="1">
    <location>
        <begin position="102"/>
        <end position="225"/>
    </location>
</feature>
<evidence type="ECO:0008006" key="4">
    <source>
        <dbReference type="Google" id="ProtNLM"/>
    </source>
</evidence>
<dbReference type="EMBL" id="QXGL01000003">
    <property type="protein sequence ID" value="RSX53147.1"/>
    <property type="molecule type" value="Genomic_DNA"/>
</dbReference>
<feature type="compositionally biased region" description="Acidic residues" evidence="1">
    <location>
        <begin position="392"/>
        <end position="427"/>
    </location>
</feature>
<proteinExistence type="predicted"/>
<dbReference type="Pfam" id="PF11228">
    <property type="entry name" value="DUF3027"/>
    <property type="match status" value="1"/>
</dbReference>
<keyword evidence="3" id="KW-1185">Reference proteome</keyword>
<accession>A0A430FJZ4</accession>
<protein>
    <recommendedName>
        <fullName evidence="4">DUF3027 domain-containing protein</fullName>
    </recommendedName>
</protein>
<feature type="compositionally biased region" description="Polar residues" evidence="1">
    <location>
        <begin position="120"/>
        <end position="130"/>
    </location>
</feature>